<dbReference type="Pfam" id="PF06114">
    <property type="entry name" value="Peptidase_M78"/>
    <property type="match status" value="1"/>
</dbReference>
<proteinExistence type="predicted"/>
<sequence length="157" mass="18750">MKYVYNTIEEYVKRMYESIDIYLPQQLDTETIATRLGMILEFFPHESMVIDQMIIIDDRLSPEQQWQDFGHELCHALLHVGNQVCVPFPFKLYQEWKAANFAFHACVPTFMLLDMELPGEEMLAIYEIQRSFKVEQEFAQKRLQQYLANSNMYQSFK</sequence>
<accession>A0ABV8X7U9</accession>
<gene>
    <name evidence="2" type="ORF">ACFOZY_16010</name>
</gene>
<keyword evidence="3" id="KW-1185">Reference proteome</keyword>
<feature type="domain" description="IrrE N-terminal-like" evidence="1">
    <location>
        <begin position="51"/>
        <end position="143"/>
    </location>
</feature>
<comment type="caution">
    <text evidence="2">The sequence shown here is derived from an EMBL/GenBank/DDBJ whole genome shotgun (WGS) entry which is preliminary data.</text>
</comment>
<evidence type="ECO:0000313" key="2">
    <source>
        <dbReference type="EMBL" id="MFC4411896.1"/>
    </source>
</evidence>
<organism evidence="2 3">
    <name type="scientific">Chungangia koreensis</name>
    <dbReference type="NCBI Taxonomy" id="752657"/>
    <lineage>
        <taxon>Bacteria</taxon>
        <taxon>Bacillati</taxon>
        <taxon>Bacillota</taxon>
        <taxon>Bacilli</taxon>
        <taxon>Lactobacillales</taxon>
        <taxon>Chungangia</taxon>
    </lineage>
</organism>
<dbReference type="Proteomes" id="UP001595817">
    <property type="component" value="Unassembled WGS sequence"/>
</dbReference>
<evidence type="ECO:0000259" key="1">
    <source>
        <dbReference type="Pfam" id="PF06114"/>
    </source>
</evidence>
<dbReference type="InterPro" id="IPR010359">
    <property type="entry name" value="IrrE_HExxH"/>
</dbReference>
<name>A0ABV8X7U9_9LACT</name>
<protein>
    <submittedName>
        <fullName evidence="2">ImmA/IrrE family metallo-endopeptidase</fullName>
    </submittedName>
</protein>
<reference evidence="3" key="1">
    <citation type="journal article" date="2019" name="Int. J. Syst. Evol. Microbiol.">
        <title>The Global Catalogue of Microorganisms (GCM) 10K type strain sequencing project: providing services to taxonomists for standard genome sequencing and annotation.</title>
        <authorList>
            <consortium name="The Broad Institute Genomics Platform"/>
            <consortium name="The Broad Institute Genome Sequencing Center for Infectious Disease"/>
            <person name="Wu L."/>
            <person name="Ma J."/>
        </authorList>
    </citation>
    <scope>NUCLEOTIDE SEQUENCE [LARGE SCALE GENOMIC DNA]</scope>
    <source>
        <strain evidence="3">CCUG 59778</strain>
    </source>
</reference>
<dbReference type="RefSeq" id="WP_378157343.1">
    <property type="nucleotide sequence ID" value="NZ_JBHSEC010000022.1"/>
</dbReference>
<dbReference type="EMBL" id="JBHSEC010000022">
    <property type="protein sequence ID" value="MFC4411896.1"/>
    <property type="molecule type" value="Genomic_DNA"/>
</dbReference>
<evidence type="ECO:0000313" key="3">
    <source>
        <dbReference type="Proteomes" id="UP001595817"/>
    </source>
</evidence>